<sequence length="64" mass="7098">MLPPSSDMTMITDERTAPCLLLGSDEGVKGRDESGNHKIETDNNEKEQNRIPPMNRENDPAEGD</sequence>
<protein>
    <submittedName>
        <fullName evidence="2">Uncharacterized protein</fullName>
    </submittedName>
</protein>
<reference evidence="2" key="1">
    <citation type="journal article" date="2014" name="Front. Microbiol.">
        <title>High frequency of phylogenetically diverse reductive dehalogenase-homologous genes in deep subseafloor sedimentary metagenomes.</title>
        <authorList>
            <person name="Kawai M."/>
            <person name="Futagami T."/>
            <person name="Toyoda A."/>
            <person name="Takaki Y."/>
            <person name="Nishi S."/>
            <person name="Hori S."/>
            <person name="Arai W."/>
            <person name="Tsubouchi T."/>
            <person name="Morono Y."/>
            <person name="Uchiyama I."/>
            <person name="Ito T."/>
            <person name="Fujiyama A."/>
            <person name="Inagaki F."/>
            <person name="Takami H."/>
        </authorList>
    </citation>
    <scope>NUCLEOTIDE SEQUENCE</scope>
    <source>
        <strain evidence="2">Expedition CK06-06</strain>
    </source>
</reference>
<gene>
    <name evidence="2" type="ORF">S01H4_45622</name>
</gene>
<evidence type="ECO:0000313" key="2">
    <source>
        <dbReference type="EMBL" id="GAH00611.1"/>
    </source>
</evidence>
<proteinExistence type="predicted"/>
<evidence type="ECO:0000256" key="1">
    <source>
        <dbReference type="SAM" id="MobiDB-lite"/>
    </source>
</evidence>
<feature type="region of interest" description="Disordered" evidence="1">
    <location>
        <begin position="1"/>
        <end position="64"/>
    </location>
</feature>
<accession>X1BXR7</accession>
<organism evidence="2">
    <name type="scientific">marine sediment metagenome</name>
    <dbReference type="NCBI Taxonomy" id="412755"/>
    <lineage>
        <taxon>unclassified sequences</taxon>
        <taxon>metagenomes</taxon>
        <taxon>ecological metagenomes</taxon>
    </lineage>
</organism>
<dbReference type="EMBL" id="BART01025414">
    <property type="protein sequence ID" value="GAH00611.1"/>
    <property type="molecule type" value="Genomic_DNA"/>
</dbReference>
<feature type="compositionally biased region" description="Basic and acidic residues" evidence="1">
    <location>
        <begin position="26"/>
        <end position="49"/>
    </location>
</feature>
<name>X1BXR7_9ZZZZ</name>
<comment type="caution">
    <text evidence="2">The sequence shown here is derived from an EMBL/GenBank/DDBJ whole genome shotgun (WGS) entry which is preliminary data.</text>
</comment>
<dbReference type="AlphaFoldDB" id="X1BXR7"/>